<evidence type="ECO:0000313" key="3">
    <source>
        <dbReference type="Proteomes" id="UP000633509"/>
    </source>
</evidence>
<comment type="caution">
    <text evidence="2">The sequence shown here is derived from an EMBL/GenBank/DDBJ whole genome shotgun (WGS) entry which is preliminary data.</text>
</comment>
<accession>A0ABR9M1B7</accession>
<feature type="region of interest" description="Disordered" evidence="1">
    <location>
        <begin position="9"/>
        <end position="45"/>
    </location>
</feature>
<organism evidence="2 3">
    <name type="scientific">Nonomuraea angiospora</name>
    <dbReference type="NCBI Taxonomy" id="46172"/>
    <lineage>
        <taxon>Bacteria</taxon>
        <taxon>Bacillati</taxon>
        <taxon>Actinomycetota</taxon>
        <taxon>Actinomycetes</taxon>
        <taxon>Streptosporangiales</taxon>
        <taxon>Streptosporangiaceae</taxon>
        <taxon>Nonomuraea</taxon>
    </lineage>
</organism>
<protein>
    <submittedName>
        <fullName evidence="2">Uncharacterized protein</fullName>
    </submittedName>
</protein>
<dbReference type="Proteomes" id="UP000633509">
    <property type="component" value="Unassembled WGS sequence"/>
</dbReference>
<gene>
    <name evidence="2" type="ORF">H4W80_004957</name>
</gene>
<evidence type="ECO:0000256" key="1">
    <source>
        <dbReference type="SAM" id="MobiDB-lite"/>
    </source>
</evidence>
<dbReference type="EMBL" id="JADBEK010000001">
    <property type="protein sequence ID" value="MBE1586699.1"/>
    <property type="molecule type" value="Genomic_DNA"/>
</dbReference>
<evidence type="ECO:0000313" key="2">
    <source>
        <dbReference type="EMBL" id="MBE1586699.1"/>
    </source>
</evidence>
<reference evidence="2 3" key="1">
    <citation type="submission" date="2020-10" db="EMBL/GenBank/DDBJ databases">
        <title>Sequencing the genomes of 1000 actinobacteria strains.</title>
        <authorList>
            <person name="Klenk H.-P."/>
        </authorList>
    </citation>
    <scope>NUCLEOTIDE SEQUENCE [LARGE SCALE GENOMIC DNA]</scope>
    <source>
        <strain evidence="2 3">DSM 43173</strain>
    </source>
</reference>
<sequence>MSRLILLFRDGASDTTPAQPSEPPMSARTRSGRVRGRPPPGRGTRNWDDLLRFVRQIDPYERLLSIHNGNRMWEKGNIYDFSKPWISHQSIQHWDTALTTEWLDKVGKPAVLDEISYEGDLGRRWGNIPGQELVRRFWECATRGGYPGHGESYVNNGDRAWLSRGGTLY</sequence>
<proteinExistence type="predicted"/>
<keyword evidence="3" id="KW-1185">Reference proteome</keyword>
<name>A0ABR9M1B7_9ACTN</name>
<dbReference type="Gene3D" id="3.20.20.80">
    <property type="entry name" value="Glycosidases"/>
    <property type="match status" value="1"/>
</dbReference>